<dbReference type="EMBL" id="BQFW01000012">
    <property type="protein sequence ID" value="GJJ76147.1"/>
    <property type="molecule type" value="Genomic_DNA"/>
</dbReference>
<accession>A0A9P3LZI0</accession>
<feature type="compositionally biased region" description="Pro residues" evidence="1">
    <location>
        <begin position="21"/>
        <end position="31"/>
    </location>
</feature>
<comment type="caution">
    <text evidence="3">The sequence shown here is derived from an EMBL/GenBank/DDBJ whole genome shotgun (WGS) entry which is preliminary data.</text>
</comment>
<evidence type="ECO:0000256" key="2">
    <source>
        <dbReference type="SAM" id="Phobius"/>
    </source>
</evidence>
<reference evidence="3" key="1">
    <citation type="submission" date="2021-11" db="EMBL/GenBank/DDBJ databases">
        <authorList>
            <person name="Herlambang A."/>
            <person name="Guo Y."/>
            <person name="Takashima Y."/>
            <person name="Nishizawa T."/>
        </authorList>
    </citation>
    <scope>NUCLEOTIDE SEQUENCE</scope>
    <source>
        <strain evidence="3">E1425</strain>
    </source>
</reference>
<feature type="transmembrane region" description="Helical" evidence="2">
    <location>
        <begin position="145"/>
        <end position="170"/>
    </location>
</feature>
<evidence type="ECO:0000256" key="1">
    <source>
        <dbReference type="SAM" id="MobiDB-lite"/>
    </source>
</evidence>
<feature type="region of interest" description="Disordered" evidence="1">
    <location>
        <begin position="1"/>
        <end position="53"/>
    </location>
</feature>
<gene>
    <name evidence="3" type="ORF">EMPS_08506</name>
</gene>
<evidence type="ECO:0000313" key="3">
    <source>
        <dbReference type="EMBL" id="GJJ76147.1"/>
    </source>
</evidence>
<dbReference type="Proteomes" id="UP000827284">
    <property type="component" value="Unassembled WGS sequence"/>
</dbReference>
<keyword evidence="2" id="KW-0472">Membrane</keyword>
<dbReference type="AlphaFoldDB" id="A0A9P3LZI0"/>
<organism evidence="3 4">
    <name type="scientific">Entomortierella parvispora</name>
    <dbReference type="NCBI Taxonomy" id="205924"/>
    <lineage>
        <taxon>Eukaryota</taxon>
        <taxon>Fungi</taxon>
        <taxon>Fungi incertae sedis</taxon>
        <taxon>Mucoromycota</taxon>
        <taxon>Mortierellomycotina</taxon>
        <taxon>Mortierellomycetes</taxon>
        <taxon>Mortierellales</taxon>
        <taxon>Mortierellaceae</taxon>
        <taxon>Entomortierella</taxon>
    </lineage>
</organism>
<dbReference type="OrthoDB" id="2398144at2759"/>
<keyword evidence="2" id="KW-1133">Transmembrane helix</keyword>
<name>A0A9P3LZI0_9FUNG</name>
<keyword evidence="4" id="KW-1185">Reference proteome</keyword>
<reference evidence="3" key="2">
    <citation type="journal article" date="2022" name="Microbiol. Resour. Announc.">
        <title>Whole-Genome Sequence of Entomortierella parvispora E1425, a Mucoromycotan Fungus Associated with Burkholderiaceae-Related Endosymbiotic Bacteria.</title>
        <authorList>
            <person name="Herlambang A."/>
            <person name="Guo Y."/>
            <person name="Takashima Y."/>
            <person name="Narisawa K."/>
            <person name="Ohta H."/>
            <person name="Nishizawa T."/>
        </authorList>
    </citation>
    <scope>NUCLEOTIDE SEQUENCE</scope>
    <source>
        <strain evidence="3">E1425</strain>
    </source>
</reference>
<proteinExistence type="predicted"/>
<evidence type="ECO:0000313" key="4">
    <source>
        <dbReference type="Proteomes" id="UP000827284"/>
    </source>
</evidence>
<protein>
    <submittedName>
        <fullName evidence="3">Uncharacterized protein</fullName>
    </submittedName>
</protein>
<keyword evidence="2" id="KW-0812">Transmembrane</keyword>
<sequence length="173" mass="19414">MTEREPVQIVRLSPRPTSNPSSPPPPSPPPPTERHSIVNVGHPSYSATSRNNPGTTYKIRTRCLDPLTKQYFVLWSDVQTVIKDACYAVDSQDGTLVPFMVGENYIELVPRKILSHPDRILDVVTSTNQSQVGWMTPVWLELRNGIIFSLTMVTITLPVVLMIKLFSWIANSD</sequence>